<comment type="caution">
    <text evidence="1">The sequence shown here is derived from an EMBL/GenBank/DDBJ whole genome shotgun (WGS) entry which is preliminary data.</text>
</comment>
<gene>
    <name evidence="1" type="ORF">WIX40_19375</name>
</gene>
<dbReference type="AlphaFoldDB" id="A0ABD5K0L9"/>
<dbReference type="Pfam" id="PF03860">
    <property type="entry name" value="Csp"/>
    <property type="match status" value="1"/>
</dbReference>
<sequence>MHDAKQTESIAACLDCYRTCIEMASNHCLERGDAHVEPKHFRTMLGCAELCRTAAHVMMLKSPIHNDLCRLCARICADCAESCRALDGMEECVAACERCAASCREMANHPVE</sequence>
<dbReference type="PANTHER" id="PTHR37310:SF1">
    <property type="entry name" value="CYTOPLASMIC PROTEIN"/>
    <property type="match status" value="1"/>
</dbReference>
<evidence type="ECO:0000313" key="1">
    <source>
        <dbReference type="EMBL" id="MEJ5902265.1"/>
    </source>
</evidence>
<dbReference type="EMBL" id="JBBHKQ010000002">
    <property type="protein sequence ID" value="MEJ5902265.1"/>
    <property type="molecule type" value="Genomic_DNA"/>
</dbReference>
<dbReference type="PANTHER" id="PTHR37310">
    <property type="entry name" value="CYTOPLASMIC PROTEIN-RELATED"/>
    <property type="match status" value="1"/>
</dbReference>
<dbReference type="InterPro" id="IPR044543">
    <property type="entry name" value="YHJQ-like"/>
</dbReference>
<accession>A0ABD5K0L9</accession>
<reference evidence="1 2" key="1">
    <citation type="submission" date="2024-03" db="EMBL/GenBank/DDBJ databases">
        <title>Reference genomes for the five species model microbial community.</title>
        <authorList>
            <person name="Padfield D."/>
        </authorList>
    </citation>
    <scope>NUCLEOTIDE SEQUENCE [LARGE SCALE GENOMIC DNA]</scope>
    <source>
        <strain evidence="1 2">AB1</strain>
    </source>
</reference>
<name>A0ABD5K0L9_9HYPH</name>
<dbReference type="Proteomes" id="UP001362311">
    <property type="component" value="Unassembled WGS sequence"/>
</dbReference>
<evidence type="ECO:0000313" key="2">
    <source>
        <dbReference type="Proteomes" id="UP001362311"/>
    </source>
</evidence>
<dbReference type="Gene3D" id="1.20.1270.360">
    <property type="match status" value="1"/>
</dbReference>
<dbReference type="InterPro" id="IPR005560">
    <property type="entry name" value="Csp_YhjQ"/>
</dbReference>
<proteinExistence type="predicted"/>
<organism evidence="1 2">
    <name type="scientific">Ochrobactrum teleogrylli</name>
    <dbReference type="NCBI Taxonomy" id="2479765"/>
    <lineage>
        <taxon>Bacteria</taxon>
        <taxon>Pseudomonadati</taxon>
        <taxon>Pseudomonadota</taxon>
        <taxon>Alphaproteobacteria</taxon>
        <taxon>Hyphomicrobiales</taxon>
        <taxon>Brucellaceae</taxon>
        <taxon>Brucella/Ochrobactrum group</taxon>
        <taxon>Ochrobactrum</taxon>
    </lineage>
</organism>
<dbReference type="CDD" id="cd08026">
    <property type="entry name" value="DUF326"/>
    <property type="match status" value="1"/>
</dbReference>
<protein>
    <submittedName>
        <fullName evidence="1">Four-helix bundle copper-binding protein</fullName>
    </submittedName>
</protein>
<dbReference type="RefSeq" id="WP_339441536.1">
    <property type="nucleotide sequence ID" value="NZ_JBBHKQ010000002.1"/>
</dbReference>